<dbReference type="GO" id="GO:0004252">
    <property type="term" value="F:serine-type endopeptidase activity"/>
    <property type="evidence" value="ECO:0007669"/>
    <property type="project" value="UniProtKB-UniRule"/>
</dbReference>
<dbReference type="GO" id="GO:0016020">
    <property type="term" value="C:membrane"/>
    <property type="evidence" value="ECO:0007669"/>
    <property type="project" value="InterPro"/>
</dbReference>
<dbReference type="PRINTS" id="PR00723">
    <property type="entry name" value="SUBTILISIN"/>
</dbReference>
<dbReference type="Pfam" id="PF00082">
    <property type="entry name" value="Peptidase_S8"/>
    <property type="match status" value="1"/>
</dbReference>
<dbReference type="PANTHER" id="PTHR43399">
    <property type="entry name" value="SUBTILISIN-RELATED"/>
    <property type="match status" value="1"/>
</dbReference>
<keyword evidence="5 7" id="KW-0720">Serine protease</keyword>
<evidence type="ECO:0000256" key="1">
    <source>
        <dbReference type="ARBA" id="ARBA00011073"/>
    </source>
</evidence>
<keyword evidence="3" id="KW-0732">Signal</keyword>
<gene>
    <name evidence="11" type="primary">20346200</name>
    <name evidence="10" type="ORF">GGTG_05742</name>
</gene>
<dbReference type="Proteomes" id="UP000006039">
    <property type="component" value="Unassembled WGS sequence"/>
</dbReference>
<keyword evidence="2 7" id="KW-0645">Protease</keyword>
<evidence type="ECO:0000313" key="10">
    <source>
        <dbReference type="EMBL" id="EJT75813.1"/>
    </source>
</evidence>
<dbReference type="PROSITE" id="PS51892">
    <property type="entry name" value="SUBTILASE"/>
    <property type="match status" value="1"/>
</dbReference>
<proteinExistence type="inferred from homology"/>
<dbReference type="HOGENOM" id="CLU_003559_1_0_1"/>
<organism evidence="10">
    <name type="scientific">Gaeumannomyces tritici (strain R3-111a-1)</name>
    <name type="common">Wheat and barley take-all root rot fungus</name>
    <name type="synonym">Gaeumannomyces graminis var. tritici</name>
    <dbReference type="NCBI Taxonomy" id="644352"/>
    <lineage>
        <taxon>Eukaryota</taxon>
        <taxon>Fungi</taxon>
        <taxon>Dikarya</taxon>
        <taxon>Ascomycota</taxon>
        <taxon>Pezizomycotina</taxon>
        <taxon>Sordariomycetes</taxon>
        <taxon>Sordariomycetidae</taxon>
        <taxon>Magnaporthales</taxon>
        <taxon>Magnaporthaceae</taxon>
        <taxon>Gaeumannomyces</taxon>
    </lineage>
</organism>
<evidence type="ECO:0000259" key="9">
    <source>
        <dbReference type="Pfam" id="PF06280"/>
    </source>
</evidence>
<dbReference type="InterPro" id="IPR010435">
    <property type="entry name" value="C5a/SBT2-like_Fn3"/>
</dbReference>
<feature type="active site" description="Charge relay system" evidence="6 7">
    <location>
        <position position="229"/>
    </location>
</feature>
<dbReference type="PANTHER" id="PTHR43399:SF4">
    <property type="entry name" value="CELL WALL-ASSOCIATED PROTEASE"/>
    <property type="match status" value="1"/>
</dbReference>
<dbReference type="RefSeq" id="XP_009221813.1">
    <property type="nucleotide sequence ID" value="XM_009223549.1"/>
</dbReference>
<dbReference type="InterPro" id="IPR022398">
    <property type="entry name" value="Peptidase_S8_His-AS"/>
</dbReference>
<dbReference type="OrthoDB" id="10256524at2759"/>
<dbReference type="Gene3D" id="3.40.50.200">
    <property type="entry name" value="Peptidase S8/S53 domain"/>
    <property type="match status" value="2"/>
</dbReference>
<evidence type="ECO:0000259" key="8">
    <source>
        <dbReference type="Pfam" id="PF00082"/>
    </source>
</evidence>
<dbReference type="eggNOG" id="KOG4266">
    <property type="taxonomic scope" value="Eukaryota"/>
</dbReference>
<dbReference type="PROSITE" id="PS00136">
    <property type="entry name" value="SUBTILASE_ASP"/>
    <property type="match status" value="1"/>
</dbReference>
<evidence type="ECO:0000256" key="4">
    <source>
        <dbReference type="ARBA" id="ARBA00022801"/>
    </source>
</evidence>
<evidence type="ECO:0000256" key="5">
    <source>
        <dbReference type="ARBA" id="ARBA00022825"/>
    </source>
</evidence>
<dbReference type="InterPro" id="IPR023827">
    <property type="entry name" value="Peptidase_S8_Asp-AS"/>
</dbReference>
<dbReference type="EMBL" id="GL385397">
    <property type="protein sequence ID" value="EJT75813.1"/>
    <property type="molecule type" value="Genomic_DNA"/>
</dbReference>
<dbReference type="GeneID" id="20346200"/>
<dbReference type="GO" id="GO:0006508">
    <property type="term" value="P:proteolysis"/>
    <property type="evidence" value="ECO:0007669"/>
    <property type="project" value="UniProtKB-KW"/>
</dbReference>
<feature type="domain" description="C5a peptidase/Subtilisin-like protease SBT2-like Fn3-like" evidence="9">
    <location>
        <begin position="651"/>
        <end position="754"/>
    </location>
</feature>
<name>J3NWT1_GAET3</name>
<reference evidence="11" key="5">
    <citation type="submission" date="2018-04" db="UniProtKB">
        <authorList>
            <consortium name="EnsemblFungi"/>
        </authorList>
    </citation>
    <scope>IDENTIFICATION</scope>
    <source>
        <strain evidence="11">R3-111a-1</strain>
    </source>
</reference>
<feature type="active site" description="Charge relay system" evidence="6 7">
    <location>
        <position position="181"/>
    </location>
</feature>
<evidence type="ECO:0000256" key="2">
    <source>
        <dbReference type="ARBA" id="ARBA00022670"/>
    </source>
</evidence>
<dbReference type="PROSITE" id="PS00137">
    <property type="entry name" value="SUBTILASE_HIS"/>
    <property type="match status" value="1"/>
</dbReference>
<evidence type="ECO:0000256" key="3">
    <source>
        <dbReference type="ARBA" id="ARBA00022729"/>
    </source>
</evidence>
<evidence type="ECO:0000313" key="12">
    <source>
        <dbReference type="Proteomes" id="UP000006039"/>
    </source>
</evidence>
<evidence type="ECO:0000313" key="11">
    <source>
        <dbReference type="EnsemblFungi" id="EJT75813"/>
    </source>
</evidence>
<evidence type="ECO:0008006" key="13">
    <source>
        <dbReference type="Google" id="ProtNLM"/>
    </source>
</evidence>
<reference evidence="10" key="3">
    <citation type="submission" date="2010-09" db="EMBL/GenBank/DDBJ databases">
        <title>Annotation of Gaeumannomyces graminis var. tritici R3-111a-1.</title>
        <authorList>
            <consortium name="The Broad Institute Genome Sequencing Platform"/>
            <person name="Ma L.-J."/>
            <person name="Dead R."/>
            <person name="Young S.K."/>
            <person name="Zeng Q."/>
            <person name="Gargeya S."/>
            <person name="Fitzgerald M."/>
            <person name="Haas B."/>
            <person name="Abouelleil A."/>
            <person name="Alvarado L."/>
            <person name="Arachchi H.M."/>
            <person name="Berlin A."/>
            <person name="Brown A."/>
            <person name="Chapman S.B."/>
            <person name="Chen Z."/>
            <person name="Dunbar C."/>
            <person name="Freedman E."/>
            <person name="Gearin G."/>
            <person name="Gellesch M."/>
            <person name="Goldberg J."/>
            <person name="Griggs A."/>
            <person name="Gujja S."/>
            <person name="Heiman D."/>
            <person name="Howarth C."/>
            <person name="Larson L."/>
            <person name="Lui A."/>
            <person name="MacDonald P.J.P."/>
            <person name="Mehta T."/>
            <person name="Montmayeur A."/>
            <person name="Murphy C."/>
            <person name="Neiman D."/>
            <person name="Pearson M."/>
            <person name="Priest M."/>
            <person name="Roberts A."/>
            <person name="Saif S."/>
            <person name="Shea T."/>
            <person name="Shenoy N."/>
            <person name="Sisk P."/>
            <person name="Stolte C."/>
            <person name="Sykes S."/>
            <person name="Yandava C."/>
            <person name="Wortman J."/>
            <person name="Nusbaum C."/>
            <person name="Birren B."/>
        </authorList>
    </citation>
    <scope>NUCLEOTIDE SEQUENCE</scope>
    <source>
        <strain evidence="10">R3-111a-1</strain>
    </source>
</reference>
<accession>J3NWT1</accession>
<dbReference type="InterPro" id="IPR015500">
    <property type="entry name" value="Peptidase_S8_subtilisin-rel"/>
</dbReference>
<reference evidence="11" key="4">
    <citation type="journal article" date="2015" name="G3 (Bethesda)">
        <title>Genome sequences of three phytopathogenic species of the Magnaporthaceae family of fungi.</title>
        <authorList>
            <person name="Okagaki L.H."/>
            <person name="Nunes C.C."/>
            <person name="Sailsbery J."/>
            <person name="Clay B."/>
            <person name="Brown D."/>
            <person name="John T."/>
            <person name="Oh Y."/>
            <person name="Young N."/>
            <person name="Fitzgerald M."/>
            <person name="Haas B.J."/>
            <person name="Zeng Q."/>
            <person name="Young S."/>
            <person name="Adiconis X."/>
            <person name="Fan L."/>
            <person name="Levin J.Z."/>
            <person name="Mitchell T.K."/>
            <person name="Okubara P.A."/>
            <person name="Farman M.L."/>
            <person name="Kohn L.M."/>
            <person name="Birren B."/>
            <person name="Ma L.-J."/>
            <person name="Dean R.A."/>
        </authorList>
    </citation>
    <scope>NUCLEOTIDE SEQUENCE</scope>
    <source>
        <strain evidence="11">R3-111a-1</strain>
    </source>
</reference>
<dbReference type="Pfam" id="PF06280">
    <property type="entry name" value="fn3_5"/>
    <property type="match status" value="1"/>
</dbReference>
<keyword evidence="12" id="KW-1185">Reference proteome</keyword>
<protein>
    <recommendedName>
        <fullName evidence="13">Minor extracellular protease vpr</fullName>
    </recommendedName>
</protein>
<sequence length="940" mass="100110">MSALPSWPAHQPAACRPLWLQRLPVAHSAVVDGAYILKLSPEIARQGSGLFARDVDQHALFGKRAVDMGIDFKVRQEFKSDVYLGLSIDLADHLAPDDAINRLRSVPGVVDVTPVYDVHIPDRPINESVDTTHSLTSYKADGLYGVPEGPRILDAPLRMAGVDKVHALGIKGKGMKVGIIDTGIDYRHPALGGGFGPGKKVAGGYAWVADNGGLVQSQDPLATCYGGGHGTHVAGTVAMNPMQAPDGLPVTGVAPEASIFMYRIFDCNGRAPGTDYIIAAMLRGIQDKVDVLSLSLSIGATPATGLGDPLADIIKRVTDAGVAVIIAIANDAGPSPFSRNIYTQEFPSTEPTAIAVGSVANQDFPLLYNMTDSVGNTIQYASIWPIKVPELEVIVVSDPCSIASWRDAVSGVSAQRLNQTIYAFEVSEDCRSADAIYAAQRSMPPFIMGYGVASQNPYAEPYSLPPQSRLGTSHFIQLSTLDGDRLRAGLATAGKGNNYTVKFPAQSSFSSAPQITGGRMDYYSSFGPLRLTYDLKPQISAPGGNILSTFPLGELGGYAIMSGTSMATPFLAGCYALVKSQFPEDNMARILERLQTTAKPMTWVFDEEMLSATAQQGAGLVDVHRAITAKTRLSPGQLRIADNNKRVFGRANITLTNGGMSPKTYKLSHRGAGYMNQLLAIGERNQRPIYGTARFDISSSPTASLEVAPGESVTVGLSIAPPAEGVEPRRLPVFGGYVQVREEGGDGEGLSIPYSGPPYSQYNAESIVLQTVGRALPEIVYFYRNGTPVVVQDLLVVNNSMQWGSTALFDLWTTAYRIDVVPANTSVVPTHRGFSNGTVAGAAVAGYETAAPPGATLPEGHASFGTLRNITGLLGPSNDFSPNSKGGLDVAGGDRRTTRLGPGDYRWLVSVLRWGGDKDLLEDWETWLSGVIRLVNGPAY</sequence>
<dbReference type="STRING" id="644352.J3NWT1"/>
<dbReference type="AlphaFoldDB" id="J3NWT1"/>
<evidence type="ECO:0000256" key="6">
    <source>
        <dbReference type="PIRSR" id="PIRSR615500-1"/>
    </source>
</evidence>
<dbReference type="InterPro" id="IPR000209">
    <property type="entry name" value="Peptidase_S8/S53_dom"/>
</dbReference>
<feature type="active site" description="Charge relay system" evidence="6 7">
    <location>
        <position position="565"/>
    </location>
</feature>
<comment type="similarity">
    <text evidence="1 7">Belongs to the peptidase S8 family.</text>
</comment>
<evidence type="ECO:0000256" key="7">
    <source>
        <dbReference type="PROSITE-ProRule" id="PRU01240"/>
    </source>
</evidence>
<dbReference type="VEuPathDB" id="FungiDB:GGTG_05742"/>
<dbReference type="InterPro" id="IPR036852">
    <property type="entry name" value="Peptidase_S8/S53_dom_sf"/>
</dbReference>
<dbReference type="InterPro" id="IPR051048">
    <property type="entry name" value="Peptidase_S8/S53_subtilisin"/>
</dbReference>
<reference evidence="10" key="2">
    <citation type="submission" date="2010-07" db="EMBL/GenBank/DDBJ databases">
        <authorList>
            <consortium name="The Broad Institute Genome Sequencing Platform"/>
            <consortium name="Broad Institute Genome Sequencing Center for Infectious Disease"/>
            <person name="Ma L.-J."/>
            <person name="Dead R."/>
            <person name="Young S."/>
            <person name="Zeng Q."/>
            <person name="Koehrsen M."/>
            <person name="Alvarado L."/>
            <person name="Berlin A."/>
            <person name="Chapman S.B."/>
            <person name="Chen Z."/>
            <person name="Freedman E."/>
            <person name="Gellesch M."/>
            <person name="Goldberg J."/>
            <person name="Griggs A."/>
            <person name="Gujja S."/>
            <person name="Heilman E.R."/>
            <person name="Heiman D."/>
            <person name="Hepburn T."/>
            <person name="Howarth C."/>
            <person name="Jen D."/>
            <person name="Larson L."/>
            <person name="Mehta T."/>
            <person name="Neiman D."/>
            <person name="Pearson M."/>
            <person name="Roberts A."/>
            <person name="Saif S."/>
            <person name="Shea T."/>
            <person name="Shenoy N."/>
            <person name="Sisk P."/>
            <person name="Stolte C."/>
            <person name="Sykes S."/>
            <person name="Walk T."/>
            <person name="White J."/>
            <person name="Yandava C."/>
            <person name="Haas B."/>
            <person name="Nusbaum C."/>
            <person name="Birren B."/>
        </authorList>
    </citation>
    <scope>NUCLEOTIDE SEQUENCE</scope>
    <source>
        <strain evidence="10">R3-111a-1</strain>
    </source>
</reference>
<feature type="domain" description="Peptidase S8/S53" evidence="8">
    <location>
        <begin position="172"/>
        <end position="602"/>
    </location>
</feature>
<keyword evidence="4 7" id="KW-0378">Hydrolase</keyword>
<dbReference type="EnsemblFungi" id="EJT75813">
    <property type="protein sequence ID" value="EJT75813"/>
    <property type="gene ID" value="GGTG_05742"/>
</dbReference>
<dbReference type="SUPFAM" id="SSF52743">
    <property type="entry name" value="Subtilisin-like"/>
    <property type="match status" value="1"/>
</dbReference>
<reference evidence="12" key="1">
    <citation type="submission" date="2010-07" db="EMBL/GenBank/DDBJ databases">
        <title>The genome sequence of Gaeumannomyces graminis var. tritici strain R3-111a-1.</title>
        <authorList>
            <consortium name="The Broad Institute Genome Sequencing Platform"/>
            <person name="Ma L.-J."/>
            <person name="Dead R."/>
            <person name="Young S."/>
            <person name="Zeng Q."/>
            <person name="Koehrsen M."/>
            <person name="Alvarado L."/>
            <person name="Berlin A."/>
            <person name="Chapman S.B."/>
            <person name="Chen Z."/>
            <person name="Freedman E."/>
            <person name="Gellesch M."/>
            <person name="Goldberg J."/>
            <person name="Griggs A."/>
            <person name="Gujja S."/>
            <person name="Heilman E.R."/>
            <person name="Heiman D."/>
            <person name="Hepburn T."/>
            <person name="Howarth C."/>
            <person name="Jen D."/>
            <person name="Larson L."/>
            <person name="Mehta T."/>
            <person name="Neiman D."/>
            <person name="Pearson M."/>
            <person name="Roberts A."/>
            <person name="Saif S."/>
            <person name="Shea T."/>
            <person name="Shenoy N."/>
            <person name="Sisk P."/>
            <person name="Stolte C."/>
            <person name="Sykes S."/>
            <person name="Walk T."/>
            <person name="White J."/>
            <person name="Yandava C."/>
            <person name="Haas B."/>
            <person name="Nusbaum C."/>
            <person name="Birren B."/>
        </authorList>
    </citation>
    <scope>NUCLEOTIDE SEQUENCE [LARGE SCALE GENOMIC DNA]</scope>
    <source>
        <strain evidence="12">R3-111a-1</strain>
    </source>
</reference>